<sequence>MDLSLVFITIDKSFLLIYNFSLYVIAIVQQFNYKNITYKKQMNNEESTILDKLAEKIIMK</sequence>
<feature type="transmembrane region" description="Helical" evidence="1">
    <location>
        <begin position="15"/>
        <end position="33"/>
    </location>
</feature>
<evidence type="ECO:0000256" key="1">
    <source>
        <dbReference type="SAM" id="Phobius"/>
    </source>
</evidence>
<gene>
    <name evidence="2" type="ORF">BU112_07490</name>
</gene>
<keyword evidence="1" id="KW-0812">Transmembrane</keyword>
<dbReference type="AlphaFoldDB" id="A0A418IFE7"/>
<proteinExistence type="predicted"/>
<comment type="caution">
    <text evidence="2">The sequence shown here is derived from an EMBL/GenBank/DDBJ whole genome shotgun (WGS) entry which is preliminary data.</text>
</comment>
<keyword evidence="3" id="KW-1185">Reference proteome</keyword>
<evidence type="ECO:0000313" key="2">
    <source>
        <dbReference type="EMBL" id="RIN00909.1"/>
    </source>
</evidence>
<name>A0A418IFE7_9STAP</name>
<accession>A0A418IFE7</accession>
<reference evidence="2 3" key="1">
    <citation type="journal article" date="2016" name="Front. Microbiol.">
        <title>Comprehensive Phylogenetic Analysis of Bovine Non-aureus Staphylococci Species Based on Whole-Genome Sequencing.</title>
        <authorList>
            <person name="Naushad S."/>
            <person name="Barkema H.W."/>
            <person name="Luby C."/>
            <person name="Condas L.A."/>
            <person name="Nobrega D.B."/>
            <person name="Carson D.A."/>
            <person name="De Buck J."/>
        </authorList>
    </citation>
    <scope>NUCLEOTIDE SEQUENCE [LARGE SCALE GENOMIC DNA]</scope>
    <source>
        <strain evidence="2 3">SNUC 4554</strain>
    </source>
</reference>
<dbReference type="EMBL" id="QXUF01000044">
    <property type="protein sequence ID" value="RIN00909.1"/>
    <property type="molecule type" value="Genomic_DNA"/>
</dbReference>
<evidence type="ECO:0000313" key="3">
    <source>
        <dbReference type="Proteomes" id="UP000286317"/>
    </source>
</evidence>
<organism evidence="2 3">
    <name type="scientific">Staphylococcus shinii</name>
    <dbReference type="NCBI Taxonomy" id="2912228"/>
    <lineage>
        <taxon>Bacteria</taxon>
        <taxon>Bacillati</taxon>
        <taxon>Bacillota</taxon>
        <taxon>Bacilli</taxon>
        <taxon>Bacillales</taxon>
        <taxon>Staphylococcaceae</taxon>
        <taxon>Staphylococcus</taxon>
    </lineage>
</organism>
<protein>
    <submittedName>
        <fullName evidence="2">Uncharacterized protein</fullName>
    </submittedName>
</protein>
<keyword evidence="1" id="KW-1133">Transmembrane helix</keyword>
<dbReference type="Proteomes" id="UP000286317">
    <property type="component" value="Unassembled WGS sequence"/>
</dbReference>
<keyword evidence="1" id="KW-0472">Membrane</keyword>